<evidence type="ECO:0000313" key="2">
    <source>
        <dbReference type="Proteomes" id="UP000829447"/>
    </source>
</evidence>
<protein>
    <submittedName>
        <fullName evidence="1">Uncharacterized protein</fullName>
    </submittedName>
</protein>
<reference evidence="1 2" key="1">
    <citation type="journal article" date="2022" name="bioRxiv">
        <title>An ancient truncated duplication of the anti-Mullerian hormone receptor type 2 gene is a potential conserved master sex determinant in the Pangasiidae catfish family.</title>
        <authorList>
            <person name="Wen M."/>
            <person name="Pan Q."/>
            <person name="Jouanno E."/>
            <person name="Montfort J."/>
            <person name="Zahm M."/>
            <person name="Cabau C."/>
            <person name="Klopp C."/>
            <person name="Iampietro C."/>
            <person name="Roques C."/>
            <person name="Bouchez O."/>
            <person name="Castinel A."/>
            <person name="Donnadieu C."/>
            <person name="Parrinello H."/>
            <person name="Poncet C."/>
            <person name="Belmonte E."/>
            <person name="Gautier V."/>
            <person name="Avarre J.-C."/>
            <person name="Dugue R."/>
            <person name="Gustiano R."/>
            <person name="Ha T.T.T."/>
            <person name="Campet M."/>
            <person name="Sriphairoj K."/>
            <person name="Ribolli J."/>
            <person name="de Almeida F.L."/>
            <person name="Desvignes T."/>
            <person name="Postlethwait J.H."/>
            <person name="Bucao C.F."/>
            <person name="Robinson-Rechavi M."/>
            <person name="Bobe J."/>
            <person name="Herpin A."/>
            <person name="Guiguen Y."/>
        </authorList>
    </citation>
    <scope>NUCLEOTIDE SEQUENCE [LARGE SCALE GENOMIC DNA]</scope>
    <source>
        <strain evidence="1">YG-Dec2019</strain>
    </source>
</reference>
<name>A0ACC5XLS2_PANGG</name>
<dbReference type="Proteomes" id="UP000829447">
    <property type="component" value="Linkage Group LG23"/>
</dbReference>
<sequence>MLGILVGQSPRETEERKERKFSFRKRKEKLEKRSSVKEVLAARDIQVTEVKPETLNPVWNEHFVLDHDDDVSVAEACRKLNEISGFRGMGRYFKQIAKSVRANGASASGSEENADDFLGCLNIPLSVS</sequence>
<organism evidence="1 2">
    <name type="scientific">Pangasianodon gigas</name>
    <name type="common">Mekong giant catfish</name>
    <name type="synonym">Pangasius gigas</name>
    <dbReference type="NCBI Taxonomy" id="30993"/>
    <lineage>
        <taxon>Eukaryota</taxon>
        <taxon>Metazoa</taxon>
        <taxon>Chordata</taxon>
        <taxon>Craniata</taxon>
        <taxon>Vertebrata</taxon>
        <taxon>Euteleostomi</taxon>
        <taxon>Actinopterygii</taxon>
        <taxon>Neopterygii</taxon>
        <taxon>Teleostei</taxon>
        <taxon>Ostariophysi</taxon>
        <taxon>Siluriformes</taxon>
        <taxon>Pangasiidae</taxon>
        <taxon>Pangasianodon</taxon>
    </lineage>
</organism>
<gene>
    <name evidence="1" type="ORF">PGIGA_G00143850</name>
</gene>
<proteinExistence type="predicted"/>
<accession>A0ACC5XLS2</accession>
<keyword evidence="2" id="KW-1185">Reference proteome</keyword>
<evidence type="ECO:0000313" key="1">
    <source>
        <dbReference type="EMBL" id="MCI4392248.1"/>
    </source>
</evidence>
<dbReference type="EMBL" id="CM040476">
    <property type="protein sequence ID" value="MCI4392248.1"/>
    <property type="molecule type" value="Genomic_DNA"/>
</dbReference>
<comment type="caution">
    <text evidence="1">The sequence shown here is derived from an EMBL/GenBank/DDBJ whole genome shotgun (WGS) entry which is preliminary data.</text>
</comment>